<proteinExistence type="predicted"/>
<dbReference type="AlphaFoldDB" id="A0A243QCC2"/>
<evidence type="ECO:0000313" key="2">
    <source>
        <dbReference type="Proteomes" id="UP000194632"/>
    </source>
</evidence>
<comment type="caution">
    <text evidence="1">The sequence shown here is derived from an EMBL/GenBank/DDBJ whole genome shotgun (WGS) entry which is preliminary data.</text>
</comment>
<gene>
    <name evidence="1" type="ORF">CA982_08090</name>
</gene>
<dbReference type="OrthoDB" id="3731972at2"/>
<organism evidence="1 2">
    <name type="scientific">Gordonia lacunae</name>
    <dbReference type="NCBI Taxonomy" id="417102"/>
    <lineage>
        <taxon>Bacteria</taxon>
        <taxon>Bacillati</taxon>
        <taxon>Actinomycetota</taxon>
        <taxon>Actinomycetes</taxon>
        <taxon>Mycobacteriales</taxon>
        <taxon>Gordoniaceae</taxon>
        <taxon>Gordonia</taxon>
    </lineage>
</organism>
<evidence type="ECO:0008006" key="3">
    <source>
        <dbReference type="Google" id="ProtNLM"/>
    </source>
</evidence>
<dbReference type="Proteomes" id="UP000194632">
    <property type="component" value="Unassembled WGS sequence"/>
</dbReference>
<reference evidence="1 2" key="1">
    <citation type="submission" date="2017-05" db="EMBL/GenBank/DDBJ databases">
        <title>Biotechnological potential of actinobacteria isolated from South African environments.</title>
        <authorList>
            <person name="Le Roes-Hill M."/>
            <person name="Prins A."/>
            <person name="Durrell K.A."/>
        </authorList>
    </citation>
    <scope>NUCLEOTIDE SEQUENCE [LARGE SCALE GENOMIC DNA]</scope>
    <source>
        <strain evidence="1">BS2</strain>
    </source>
</reference>
<keyword evidence="2" id="KW-1185">Reference proteome</keyword>
<accession>A0A243QCC2</accession>
<sequence length="155" mass="17436">MGIRYYAYPLQPSDVDAARRNPYPFLSADPLMDAWGPEEDRPRMLYLDKAWRELQHVFAVSDGRLQPRISLELVKGNVTPVGKYGGHVGFVHVLPPDVVQQIAEDIVMVEPIVETDIIEAVPYSSADYANEFLRQAQDFMVTLAADGLGLVYTIR</sequence>
<name>A0A243QCC2_9ACTN</name>
<dbReference type="RefSeq" id="WP_086534821.1">
    <property type="nucleotide sequence ID" value="NZ_NGFO01000007.1"/>
</dbReference>
<dbReference type="Gene3D" id="3.40.1760.10">
    <property type="entry name" value="YfbM-like super family"/>
    <property type="match status" value="1"/>
</dbReference>
<evidence type="ECO:0000313" key="1">
    <source>
        <dbReference type="EMBL" id="OUC79407.1"/>
    </source>
</evidence>
<protein>
    <recommendedName>
        <fullName evidence="3">DUF1877 domain-containing protein</fullName>
    </recommendedName>
</protein>
<dbReference type="InterPro" id="IPR035944">
    <property type="entry name" value="YfbM-like_sf"/>
</dbReference>
<dbReference type="EMBL" id="NGFO01000007">
    <property type="protein sequence ID" value="OUC79407.1"/>
    <property type="molecule type" value="Genomic_DNA"/>
</dbReference>